<dbReference type="GO" id="GO:0016301">
    <property type="term" value="F:kinase activity"/>
    <property type="evidence" value="ECO:0007669"/>
    <property type="project" value="UniProtKB-KW"/>
</dbReference>
<dbReference type="PIRSF" id="PIRSF000538">
    <property type="entry name" value="GlpK"/>
    <property type="match status" value="1"/>
</dbReference>
<dbReference type="PANTHER" id="PTHR43095:SF5">
    <property type="entry name" value="XYLULOSE KINASE"/>
    <property type="match status" value="1"/>
</dbReference>
<organism evidence="7 8">
    <name type="scientific">Conexibacter stalactiti</name>
    <dbReference type="NCBI Taxonomy" id="1940611"/>
    <lineage>
        <taxon>Bacteria</taxon>
        <taxon>Bacillati</taxon>
        <taxon>Actinomycetota</taxon>
        <taxon>Thermoleophilia</taxon>
        <taxon>Solirubrobacterales</taxon>
        <taxon>Conexibacteraceae</taxon>
        <taxon>Conexibacter</taxon>
    </lineage>
</organism>
<dbReference type="SUPFAM" id="SSF53067">
    <property type="entry name" value="Actin-like ATPase domain"/>
    <property type="match status" value="2"/>
</dbReference>
<keyword evidence="4 7" id="KW-0418">Kinase</keyword>
<accession>A0ABU4HSF6</accession>
<feature type="domain" description="Carbohydrate kinase FGGY N-terminal" evidence="5">
    <location>
        <begin position="6"/>
        <end position="243"/>
    </location>
</feature>
<gene>
    <name evidence="7" type="ORF">R7226_14780</name>
</gene>
<keyword evidence="2" id="KW-0859">Xylose metabolism</keyword>
<evidence type="ECO:0000256" key="2">
    <source>
        <dbReference type="ARBA" id="ARBA00022629"/>
    </source>
</evidence>
<evidence type="ECO:0000256" key="4">
    <source>
        <dbReference type="ARBA" id="ARBA00022777"/>
    </source>
</evidence>
<proteinExistence type="inferred from homology"/>
<dbReference type="InterPro" id="IPR018485">
    <property type="entry name" value="FGGY_C"/>
</dbReference>
<comment type="caution">
    <text evidence="7">The sequence shown here is derived from an EMBL/GenBank/DDBJ whole genome shotgun (WGS) entry which is preliminary data.</text>
</comment>
<dbReference type="InterPro" id="IPR018484">
    <property type="entry name" value="FGGY_N"/>
</dbReference>
<evidence type="ECO:0000256" key="1">
    <source>
        <dbReference type="ARBA" id="ARBA00009156"/>
    </source>
</evidence>
<dbReference type="Proteomes" id="UP001284601">
    <property type="component" value="Unassembled WGS sequence"/>
</dbReference>
<comment type="similarity">
    <text evidence="1">Belongs to the FGGY kinase family.</text>
</comment>
<evidence type="ECO:0000313" key="7">
    <source>
        <dbReference type="EMBL" id="MDW5595612.1"/>
    </source>
</evidence>
<sequence length="503" mass="50594">MSAPLVLGLDVGTSSVKALVLDGDGEVLECRSAAHALTPTPGAVEADPRGWWEAALAAIAQLDAPLAEIAAIGLSGNMSSVVLLDGDGAPLRPAPLLADTRGGAELDALPADVRAALAERSRNPVNAISSLASLLWLRDHDAGTFARARAWVSAKDWIRLRLTGELLSDSTDAHNALVHDPASGDWDRELIARVGLDPALFPPLRDGGAAGGALTAEAATLTGLSAGIPVAVGGGDMATAAVGAGAAQPGTLALSLGTSVTAIAPLGAAGAAAFADDWRGKLTLHPLPGGRGAFALASLLTGGLALNWLRALGGGTIPELPAGEAVVPDPSDPLIFVPQLSGAGSPDFAPELRGALLGLTPHTGGARIALALFEAIAFELAEIVALVEAGGTPVGRIVATGGGANIDAWVQTLADVLATPVELLVHHDVSAIGAALLAREALGQPLPPALAGRVARRVMPRPQHAGAWQARAARYREARALALAYARLPQPPSSEARPGGATP</sequence>
<dbReference type="Pfam" id="PF00370">
    <property type="entry name" value="FGGY_N"/>
    <property type="match status" value="1"/>
</dbReference>
<evidence type="ECO:0000259" key="6">
    <source>
        <dbReference type="Pfam" id="PF02782"/>
    </source>
</evidence>
<dbReference type="RefSeq" id="WP_318597948.1">
    <property type="nucleotide sequence ID" value="NZ_JAWSTH010000036.1"/>
</dbReference>
<reference evidence="8" key="1">
    <citation type="submission" date="2023-07" db="EMBL/GenBank/DDBJ databases">
        <title>Conexibacter stalactiti sp. nov., isolated from stalactites in a lava cave and emended description of the genus Conexibacter.</title>
        <authorList>
            <person name="Lee S.D."/>
        </authorList>
    </citation>
    <scope>NUCLEOTIDE SEQUENCE [LARGE SCALE GENOMIC DNA]</scope>
    <source>
        <strain evidence="8">KCTC 39840</strain>
    </source>
</reference>
<dbReference type="Pfam" id="PF02782">
    <property type="entry name" value="FGGY_C"/>
    <property type="match status" value="1"/>
</dbReference>
<dbReference type="EMBL" id="JAWSTH010000036">
    <property type="protein sequence ID" value="MDW5595612.1"/>
    <property type="molecule type" value="Genomic_DNA"/>
</dbReference>
<dbReference type="PANTHER" id="PTHR43095">
    <property type="entry name" value="SUGAR KINASE"/>
    <property type="match status" value="1"/>
</dbReference>
<dbReference type="InterPro" id="IPR000577">
    <property type="entry name" value="Carb_kinase_FGGY"/>
</dbReference>
<evidence type="ECO:0000256" key="3">
    <source>
        <dbReference type="ARBA" id="ARBA00022679"/>
    </source>
</evidence>
<evidence type="ECO:0000259" key="5">
    <source>
        <dbReference type="Pfam" id="PF00370"/>
    </source>
</evidence>
<feature type="domain" description="Carbohydrate kinase FGGY C-terminal" evidence="6">
    <location>
        <begin position="326"/>
        <end position="438"/>
    </location>
</feature>
<dbReference type="InterPro" id="IPR043129">
    <property type="entry name" value="ATPase_NBD"/>
</dbReference>
<evidence type="ECO:0000313" key="8">
    <source>
        <dbReference type="Proteomes" id="UP001284601"/>
    </source>
</evidence>
<keyword evidence="3" id="KW-0808">Transferase</keyword>
<dbReference type="InterPro" id="IPR050406">
    <property type="entry name" value="FGGY_Carb_Kinase"/>
</dbReference>
<name>A0ABU4HSF6_9ACTN</name>
<reference evidence="7 8" key="2">
    <citation type="submission" date="2023-10" db="EMBL/GenBank/DDBJ databases">
        <authorList>
            <person name="Han X.F."/>
        </authorList>
    </citation>
    <scope>NUCLEOTIDE SEQUENCE [LARGE SCALE GENOMIC DNA]</scope>
    <source>
        <strain evidence="7 8">KCTC 39840</strain>
    </source>
</reference>
<keyword evidence="8" id="KW-1185">Reference proteome</keyword>
<keyword evidence="2" id="KW-0119">Carbohydrate metabolism</keyword>
<protein>
    <submittedName>
        <fullName evidence="7">FGGY family carbohydrate kinase</fullName>
    </submittedName>
</protein>
<dbReference type="Gene3D" id="3.30.420.40">
    <property type="match status" value="2"/>
</dbReference>